<comment type="subcellular location">
    <subcellularLocation>
        <location evidence="1">Cytoplasmic vesicle</location>
        <location evidence="1">Clathrin-coated vesicle</location>
    </subcellularLocation>
    <subcellularLocation>
        <location evidence="2">Golgi apparatus</location>
    </subcellularLocation>
</comment>
<protein>
    <recommendedName>
        <fullName evidence="6">ENTH domain-containing protein</fullName>
    </recommendedName>
</protein>
<dbReference type="GO" id="GO:0005886">
    <property type="term" value="C:plasma membrane"/>
    <property type="evidence" value="ECO:0007669"/>
    <property type="project" value="TreeGrafter"/>
</dbReference>
<dbReference type="InterPro" id="IPR013809">
    <property type="entry name" value="ENTH"/>
</dbReference>
<name>A0AAP0RKD4_LIQFO</name>
<evidence type="ECO:0000256" key="4">
    <source>
        <dbReference type="ARBA" id="ARBA00023329"/>
    </source>
</evidence>
<feature type="region of interest" description="Disordered" evidence="5">
    <location>
        <begin position="221"/>
        <end position="256"/>
    </location>
</feature>
<dbReference type="PANTHER" id="PTHR12276:SF116">
    <property type="entry name" value="ENTH_VHS FAMILY PROTEIN"/>
    <property type="match status" value="1"/>
</dbReference>
<gene>
    <name evidence="7" type="ORF">L1049_012964</name>
</gene>
<evidence type="ECO:0000313" key="8">
    <source>
        <dbReference type="Proteomes" id="UP001415857"/>
    </source>
</evidence>
<evidence type="ECO:0000259" key="6">
    <source>
        <dbReference type="PROSITE" id="PS50942"/>
    </source>
</evidence>
<feature type="region of interest" description="Disordered" evidence="5">
    <location>
        <begin position="316"/>
        <end position="345"/>
    </location>
</feature>
<evidence type="ECO:0000256" key="1">
    <source>
        <dbReference type="ARBA" id="ARBA00004132"/>
    </source>
</evidence>
<feature type="compositionally biased region" description="Basic and acidic residues" evidence="5">
    <location>
        <begin position="333"/>
        <end position="343"/>
    </location>
</feature>
<dbReference type="GO" id="GO:0030276">
    <property type="term" value="F:clathrin binding"/>
    <property type="evidence" value="ECO:0007669"/>
    <property type="project" value="TreeGrafter"/>
</dbReference>
<dbReference type="InterPro" id="IPR008942">
    <property type="entry name" value="ENTH_VHS"/>
</dbReference>
<organism evidence="7 8">
    <name type="scientific">Liquidambar formosana</name>
    <name type="common">Formosan gum</name>
    <dbReference type="NCBI Taxonomy" id="63359"/>
    <lineage>
        <taxon>Eukaryota</taxon>
        <taxon>Viridiplantae</taxon>
        <taxon>Streptophyta</taxon>
        <taxon>Embryophyta</taxon>
        <taxon>Tracheophyta</taxon>
        <taxon>Spermatophyta</taxon>
        <taxon>Magnoliopsida</taxon>
        <taxon>eudicotyledons</taxon>
        <taxon>Gunneridae</taxon>
        <taxon>Pentapetalae</taxon>
        <taxon>Saxifragales</taxon>
        <taxon>Altingiaceae</taxon>
        <taxon>Liquidambar</taxon>
    </lineage>
</organism>
<keyword evidence="3" id="KW-0333">Golgi apparatus</keyword>
<evidence type="ECO:0000256" key="5">
    <source>
        <dbReference type="SAM" id="MobiDB-lite"/>
    </source>
</evidence>
<dbReference type="GO" id="GO:0005768">
    <property type="term" value="C:endosome"/>
    <property type="evidence" value="ECO:0007669"/>
    <property type="project" value="TreeGrafter"/>
</dbReference>
<dbReference type="PANTHER" id="PTHR12276">
    <property type="entry name" value="EPSIN/ENT-RELATED"/>
    <property type="match status" value="1"/>
</dbReference>
<dbReference type="CDD" id="cd03571">
    <property type="entry name" value="ENTH"/>
    <property type="match status" value="1"/>
</dbReference>
<comment type="caution">
    <text evidence="7">The sequence shown here is derived from an EMBL/GenBank/DDBJ whole genome shotgun (WGS) entry which is preliminary data.</text>
</comment>
<dbReference type="PROSITE" id="PS50942">
    <property type="entry name" value="ENTH"/>
    <property type="match status" value="1"/>
</dbReference>
<reference evidence="7 8" key="1">
    <citation type="journal article" date="2024" name="Plant J.">
        <title>Genome sequences and population genomics reveal climatic adaptation and genomic divergence between two closely related sweetgum species.</title>
        <authorList>
            <person name="Xu W.Q."/>
            <person name="Ren C.Q."/>
            <person name="Zhang X.Y."/>
            <person name="Comes H.P."/>
            <person name="Liu X.H."/>
            <person name="Li Y.G."/>
            <person name="Kettle C.J."/>
            <person name="Jalonen R."/>
            <person name="Gaisberger H."/>
            <person name="Ma Y.Z."/>
            <person name="Qiu Y.X."/>
        </authorList>
    </citation>
    <scope>NUCLEOTIDE SEQUENCE [LARGE SCALE GENOMIC DNA]</scope>
    <source>
        <strain evidence="7">Hangzhou</strain>
    </source>
</reference>
<evidence type="ECO:0000313" key="7">
    <source>
        <dbReference type="EMBL" id="KAK9279285.1"/>
    </source>
</evidence>
<proteinExistence type="predicted"/>
<dbReference type="Proteomes" id="UP001415857">
    <property type="component" value="Unassembled WGS sequence"/>
</dbReference>
<accession>A0AAP0RKD4</accession>
<feature type="compositionally biased region" description="Polar residues" evidence="5">
    <location>
        <begin position="269"/>
        <end position="281"/>
    </location>
</feature>
<dbReference type="GO" id="GO:0006897">
    <property type="term" value="P:endocytosis"/>
    <property type="evidence" value="ECO:0007669"/>
    <property type="project" value="TreeGrafter"/>
</dbReference>
<keyword evidence="4" id="KW-0968">Cytoplasmic vesicle</keyword>
<feature type="domain" description="ENTH" evidence="6">
    <location>
        <begin position="50"/>
        <end position="183"/>
    </location>
</feature>
<feature type="compositionally biased region" description="Polar residues" evidence="5">
    <location>
        <begin position="233"/>
        <end position="256"/>
    </location>
</feature>
<dbReference type="AlphaFoldDB" id="A0AAP0RKD4"/>
<dbReference type="SMART" id="SM00273">
    <property type="entry name" value="ENTH"/>
    <property type="match status" value="1"/>
</dbReference>
<evidence type="ECO:0000256" key="3">
    <source>
        <dbReference type="ARBA" id="ARBA00023034"/>
    </source>
</evidence>
<dbReference type="GO" id="GO:0005794">
    <property type="term" value="C:Golgi apparatus"/>
    <property type="evidence" value="ECO:0007669"/>
    <property type="project" value="UniProtKB-SubCell"/>
</dbReference>
<dbReference type="Pfam" id="PF01417">
    <property type="entry name" value="ENTH"/>
    <property type="match status" value="1"/>
</dbReference>
<dbReference type="Gene3D" id="1.25.40.90">
    <property type="match status" value="1"/>
</dbReference>
<dbReference type="SUPFAM" id="SSF48464">
    <property type="entry name" value="ENTH/VHS domain"/>
    <property type="match status" value="1"/>
</dbReference>
<sequence>MFFSSSFVSSIMSILGSSSNNNNNMGTPFFHEFKKQASFFLKEKIKTARLALTDVTPAELLTEEVTSGNPWAPDTRTMGLISRAAFEVDDYWRVVEILHKRLLKFDRKNWRASYNSLILLEHLLTHGPESVAGEFQSDKDVVREMESFQYIDEKGFNWGLTVRKKSERILKLLEKGPLLKEERDRARKLTREIQGFGSFSQRSSSAQGILKESSIGTYGRRCNSHFNDHGNQDDQNSFSNDGGSTKTGFDKSQQTNEDVILVSGKQTEKNTNSGYNPSDSQMLEKFETRTCLKENMAPSKVLIGKLHEGGRIVESKPLLGDQKDEPGVGNSVEEDHPFNETEKQASAALISSRVQILQGF</sequence>
<keyword evidence="8" id="KW-1185">Reference proteome</keyword>
<dbReference type="EMBL" id="JBBPBK010000008">
    <property type="protein sequence ID" value="KAK9279285.1"/>
    <property type="molecule type" value="Genomic_DNA"/>
</dbReference>
<evidence type="ECO:0000256" key="2">
    <source>
        <dbReference type="ARBA" id="ARBA00004555"/>
    </source>
</evidence>
<dbReference type="GO" id="GO:0005543">
    <property type="term" value="F:phospholipid binding"/>
    <property type="evidence" value="ECO:0007669"/>
    <property type="project" value="TreeGrafter"/>
</dbReference>
<dbReference type="GO" id="GO:0030125">
    <property type="term" value="C:clathrin vesicle coat"/>
    <property type="evidence" value="ECO:0007669"/>
    <property type="project" value="TreeGrafter"/>
</dbReference>
<feature type="region of interest" description="Disordered" evidence="5">
    <location>
        <begin position="262"/>
        <end position="281"/>
    </location>
</feature>